<gene>
    <name evidence="1" type="ORF">HMPREF9134_01441</name>
</gene>
<dbReference type="Proteomes" id="UP000010408">
    <property type="component" value="Unassembled WGS sequence"/>
</dbReference>
<name>L1NBF1_9PORP</name>
<dbReference type="AlphaFoldDB" id="L1NBF1"/>
<dbReference type="HOGENOM" id="CLU_2937737_0_0_10"/>
<proteinExistence type="predicted"/>
<dbReference type="EMBL" id="AMEQ01000037">
    <property type="protein sequence ID" value="EKY00703.1"/>
    <property type="molecule type" value="Genomic_DNA"/>
</dbReference>
<evidence type="ECO:0000313" key="2">
    <source>
        <dbReference type="Proteomes" id="UP000010408"/>
    </source>
</evidence>
<evidence type="ECO:0000313" key="1">
    <source>
        <dbReference type="EMBL" id="EKY00703.1"/>
    </source>
</evidence>
<accession>L1NBF1</accession>
<reference evidence="1 2" key="1">
    <citation type="submission" date="2012-05" db="EMBL/GenBank/DDBJ databases">
        <authorList>
            <person name="Weinstock G."/>
            <person name="Sodergren E."/>
            <person name="Lobos E.A."/>
            <person name="Fulton L."/>
            <person name="Fulton R."/>
            <person name="Courtney L."/>
            <person name="Fronick C."/>
            <person name="O'Laughlin M."/>
            <person name="Godfrey J."/>
            <person name="Wilson R.M."/>
            <person name="Miner T."/>
            <person name="Farmer C."/>
            <person name="Delehaunty K."/>
            <person name="Cordes M."/>
            <person name="Minx P."/>
            <person name="Tomlinson C."/>
            <person name="Chen J."/>
            <person name="Wollam A."/>
            <person name="Pepin K.H."/>
            <person name="Bhonagiri V."/>
            <person name="Zhang X."/>
            <person name="Suruliraj S."/>
            <person name="Warren W."/>
            <person name="Mitreva M."/>
            <person name="Mardis E.R."/>
            <person name="Wilson R.K."/>
        </authorList>
    </citation>
    <scope>NUCLEOTIDE SEQUENCE [LARGE SCALE GENOMIC DNA]</scope>
    <source>
        <strain evidence="1 2">F0037</strain>
    </source>
</reference>
<sequence>MASDRCLPLQRLWAKLPEEIPKVLRLSREGWRGPSRYKKGLVRVIALLPLVEGACRLIGC</sequence>
<organism evidence="1 2">
    <name type="scientific">Porphyromonas catoniae F0037</name>
    <dbReference type="NCBI Taxonomy" id="1127696"/>
    <lineage>
        <taxon>Bacteria</taxon>
        <taxon>Pseudomonadati</taxon>
        <taxon>Bacteroidota</taxon>
        <taxon>Bacteroidia</taxon>
        <taxon>Bacteroidales</taxon>
        <taxon>Porphyromonadaceae</taxon>
        <taxon>Porphyromonas</taxon>
    </lineage>
</organism>
<comment type="caution">
    <text evidence="1">The sequence shown here is derived from an EMBL/GenBank/DDBJ whole genome shotgun (WGS) entry which is preliminary data.</text>
</comment>
<dbReference type="STRING" id="1127696.HMPREF9134_01441"/>
<protein>
    <submittedName>
        <fullName evidence="1">Uncharacterized protein</fullName>
    </submittedName>
</protein>